<dbReference type="Pfam" id="PF00691">
    <property type="entry name" value="OmpA"/>
    <property type="match status" value="1"/>
</dbReference>
<dbReference type="PANTHER" id="PTHR30329">
    <property type="entry name" value="STATOR ELEMENT OF FLAGELLAR MOTOR COMPLEX"/>
    <property type="match status" value="1"/>
</dbReference>
<keyword evidence="1 8" id="KW-0132">Cell division</keyword>
<keyword evidence="6 8" id="KW-0449">Lipoprotein</keyword>
<dbReference type="InterPro" id="IPR050330">
    <property type="entry name" value="Bact_OuterMem_StrucFunc"/>
</dbReference>
<feature type="domain" description="OmpA-like" evidence="10">
    <location>
        <begin position="43"/>
        <end position="160"/>
    </location>
</feature>
<organism evidence="11 12">
    <name type="scientific">Roseibium denhamense</name>
    <dbReference type="NCBI Taxonomy" id="76305"/>
    <lineage>
        <taxon>Bacteria</taxon>
        <taxon>Pseudomonadati</taxon>
        <taxon>Pseudomonadota</taxon>
        <taxon>Alphaproteobacteria</taxon>
        <taxon>Hyphomicrobiales</taxon>
        <taxon>Stappiaceae</taxon>
        <taxon>Roseibium</taxon>
    </lineage>
</organism>
<keyword evidence="5 8" id="KW-0998">Cell outer membrane</keyword>
<evidence type="ECO:0000256" key="4">
    <source>
        <dbReference type="ARBA" id="ARBA00023139"/>
    </source>
</evidence>
<dbReference type="InterPro" id="IPR039001">
    <property type="entry name" value="Pal"/>
</dbReference>
<comment type="function">
    <text evidence="8">Part of the Tol-Pal system, which plays a role in outer membrane invagination during cell division and is important for maintaining outer membrane integrity.</text>
</comment>
<keyword evidence="7 8" id="KW-0131">Cell cycle</keyword>
<dbReference type="RefSeq" id="WP_208997159.1">
    <property type="nucleotide sequence ID" value="NZ_BAAAEA010000001.1"/>
</dbReference>
<dbReference type="PROSITE" id="PS51123">
    <property type="entry name" value="OMPA_2"/>
    <property type="match status" value="1"/>
</dbReference>
<evidence type="ECO:0000259" key="10">
    <source>
        <dbReference type="PROSITE" id="PS51123"/>
    </source>
</evidence>
<dbReference type="InterPro" id="IPR006664">
    <property type="entry name" value="OMP_bac"/>
</dbReference>
<dbReference type="PROSITE" id="PS01068">
    <property type="entry name" value="OMPA_1"/>
    <property type="match status" value="1"/>
</dbReference>
<dbReference type="Gene3D" id="3.30.1330.60">
    <property type="entry name" value="OmpA-like domain"/>
    <property type="match status" value="1"/>
</dbReference>
<dbReference type="EMBL" id="FXTT01000001">
    <property type="protein sequence ID" value="SMP11117.1"/>
    <property type="molecule type" value="Genomic_DNA"/>
</dbReference>
<evidence type="ECO:0000313" key="11">
    <source>
        <dbReference type="EMBL" id="SMP11117.1"/>
    </source>
</evidence>
<keyword evidence="12" id="KW-1185">Reference proteome</keyword>
<dbReference type="InterPro" id="IPR006665">
    <property type="entry name" value="OmpA-like"/>
</dbReference>
<keyword evidence="2 8" id="KW-0732">Signal</keyword>
<dbReference type="Proteomes" id="UP001157914">
    <property type="component" value="Unassembled WGS sequence"/>
</dbReference>
<dbReference type="HAMAP" id="MF_02204">
    <property type="entry name" value="Pal"/>
    <property type="match status" value="1"/>
</dbReference>
<evidence type="ECO:0000256" key="3">
    <source>
        <dbReference type="ARBA" id="ARBA00023136"/>
    </source>
</evidence>
<dbReference type="CDD" id="cd07185">
    <property type="entry name" value="OmpA_C-like"/>
    <property type="match status" value="1"/>
</dbReference>
<evidence type="ECO:0000256" key="6">
    <source>
        <dbReference type="ARBA" id="ARBA00023288"/>
    </source>
</evidence>
<evidence type="ECO:0000256" key="9">
    <source>
        <dbReference type="SAM" id="SignalP"/>
    </source>
</evidence>
<keyword evidence="4 8" id="KW-0564">Palmitate</keyword>
<comment type="caution">
    <text evidence="11">The sequence shown here is derived from an EMBL/GenBank/DDBJ whole genome shotgun (WGS) entry which is preliminary data.</text>
</comment>
<dbReference type="InterPro" id="IPR014169">
    <property type="entry name" value="Pal_lipo_C"/>
</dbReference>
<protein>
    <recommendedName>
        <fullName evidence="8">Peptidoglycan-associated lipoprotein</fullName>
        <shortName evidence="8">PAL</shortName>
    </recommendedName>
</protein>
<evidence type="ECO:0000256" key="1">
    <source>
        <dbReference type="ARBA" id="ARBA00022618"/>
    </source>
</evidence>
<sequence length="161" mass="17612">MLMKQNAIHGARWIAVCFAVLFAAACAQTKPDGLSSNVTPGTGQDFVVNVGDRVFFEEDQSVLNAQGQATLANQAKWLNRYSQYTITVEGHADERGTRQYNIALGARRAQAARDYLVGQGVSASRIRTISYGKERPVAVCNDNSCWSQNRRAVTVLNNATN</sequence>
<evidence type="ECO:0000256" key="7">
    <source>
        <dbReference type="ARBA" id="ARBA00023306"/>
    </source>
</evidence>
<accession>A0ABY1NJ04</accession>
<dbReference type="SUPFAM" id="SSF103088">
    <property type="entry name" value="OmpA-like"/>
    <property type="match status" value="1"/>
</dbReference>
<comment type="subcellular location">
    <subcellularLocation>
        <location evidence="8">Cell outer membrane</location>
        <topology evidence="8">Lipid-anchor</topology>
    </subcellularLocation>
</comment>
<keyword evidence="3 8" id="KW-0472">Membrane</keyword>
<comment type="similarity">
    <text evidence="8">Belongs to the Pal lipoprotein family.</text>
</comment>
<gene>
    <name evidence="8" type="primary">pal</name>
    <name evidence="11" type="ORF">SAMN06265374_1294</name>
</gene>
<comment type="subunit">
    <text evidence="8">The Tol-Pal system is composed of five core proteins: the inner membrane proteins TolA, TolQ and TolR, the periplasmic protein TolB and the outer membrane protein Pal. They form a network linking the inner and outer membranes and the peptidoglycan layer.</text>
</comment>
<name>A0ABY1NJ04_9HYPH</name>
<dbReference type="NCBIfam" id="TIGR02802">
    <property type="entry name" value="Pal_lipo"/>
    <property type="match status" value="1"/>
</dbReference>
<evidence type="ECO:0000256" key="5">
    <source>
        <dbReference type="ARBA" id="ARBA00023237"/>
    </source>
</evidence>
<dbReference type="PROSITE" id="PS51257">
    <property type="entry name" value="PROKAR_LIPOPROTEIN"/>
    <property type="match status" value="1"/>
</dbReference>
<dbReference type="InterPro" id="IPR006690">
    <property type="entry name" value="OMPA-like_CS"/>
</dbReference>
<evidence type="ECO:0000256" key="8">
    <source>
        <dbReference type="HAMAP-Rule" id="MF_02204"/>
    </source>
</evidence>
<feature type="signal peptide" evidence="9">
    <location>
        <begin position="1"/>
        <end position="27"/>
    </location>
</feature>
<evidence type="ECO:0000256" key="2">
    <source>
        <dbReference type="ARBA" id="ARBA00022729"/>
    </source>
</evidence>
<dbReference type="PANTHER" id="PTHR30329:SF21">
    <property type="entry name" value="LIPOPROTEIN YIAD-RELATED"/>
    <property type="match status" value="1"/>
</dbReference>
<reference evidence="11 12" key="1">
    <citation type="submission" date="2017-05" db="EMBL/GenBank/DDBJ databases">
        <authorList>
            <person name="Varghese N."/>
            <person name="Submissions S."/>
        </authorList>
    </citation>
    <scope>NUCLEOTIDE SEQUENCE [LARGE SCALE GENOMIC DNA]</scope>
    <source>
        <strain evidence="11 12">DSM 15949</strain>
    </source>
</reference>
<feature type="chain" id="PRO_5046917830" description="Peptidoglycan-associated lipoprotein" evidence="9">
    <location>
        <begin position="28"/>
        <end position="161"/>
    </location>
</feature>
<proteinExistence type="inferred from homology"/>
<dbReference type="PRINTS" id="PR01021">
    <property type="entry name" value="OMPADOMAIN"/>
</dbReference>
<dbReference type="InterPro" id="IPR036737">
    <property type="entry name" value="OmpA-like_sf"/>
</dbReference>
<evidence type="ECO:0000313" key="12">
    <source>
        <dbReference type="Proteomes" id="UP001157914"/>
    </source>
</evidence>